<sequence length="134" mass="14896">MIDVTSVLSRLSVQFQKDDITINEVVCGIEKSITELKKLEKGGVHYQGLCNRYSEQNGKLVCGKDNKQELTLTHKGTNPMLSFQKLLNGISSYLEKRFDIAKGKNDSASGATEIVVEGEEEEEEILPPLPELPE</sequence>
<protein>
    <submittedName>
        <fullName evidence="2">Uncharacterized protein</fullName>
    </submittedName>
</protein>
<keyword evidence="3" id="KW-1185">Reference proteome</keyword>
<proteinExistence type="predicted"/>
<organism evidence="2 3">
    <name type="scientific">Porites evermanni</name>
    <dbReference type="NCBI Taxonomy" id="104178"/>
    <lineage>
        <taxon>Eukaryota</taxon>
        <taxon>Metazoa</taxon>
        <taxon>Cnidaria</taxon>
        <taxon>Anthozoa</taxon>
        <taxon>Hexacorallia</taxon>
        <taxon>Scleractinia</taxon>
        <taxon>Fungiina</taxon>
        <taxon>Poritidae</taxon>
        <taxon>Porites</taxon>
    </lineage>
</organism>
<name>A0ABN8PF62_9CNID</name>
<evidence type="ECO:0000313" key="2">
    <source>
        <dbReference type="EMBL" id="CAH3142599.1"/>
    </source>
</evidence>
<comment type="caution">
    <text evidence="2">The sequence shown here is derived from an EMBL/GenBank/DDBJ whole genome shotgun (WGS) entry which is preliminary data.</text>
</comment>
<accession>A0ABN8PF62</accession>
<dbReference type="Proteomes" id="UP001159427">
    <property type="component" value="Unassembled WGS sequence"/>
</dbReference>
<reference evidence="2 3" key="1">
    <citation type="submission" date="2022-05" db="EMBL/GenBank/DDBJ databases">
        <authorList>
            <consortium name="Genoscope - CEA"/>
            <person name="William W."/>
        </authorList>
    </citation>
    <scope>NUCLEOTIDE SEQUENCE [LARGE SCALE GENOMIC DNA]</scope>
</reference>
<feature type="compositionally biased region" description="Acidic residues" evidence="1">
    <location>
        <begin position="116"/>
        <end position="125"/>
    </location>
</feature>
<feature type="region of interest" description="Disordered" evidence="1">
    <location>
        <begin position="104"/>
        <end position="134"/>
    </location>
</feature>
<dbReference type="EMBL" id="CALNXI010000840">
    <property type="protein sequence ID" value="CAH3142599.1"/>
    <property type="molecule type" value="Genomic_DNA"/>
</dbReference>
<evidence type="ECO:0000313" key="3">
    <source>
        <dbReference type="Proteomes" id="UP001159427"/>
    </source>
</evidence>
<gene>
    <name evidence="2" type="ORF">PEVE_00042569</name>
</gene>
<evidence type="ECO:0000256" key="1">
    <source>
        <dbReference type="SAM" id="MobiDB-lite"/>
    </source>
</evidence>